<organism evidence="1 2">
    <name type="scientific">Klebsiella michiganensis</name>
    <dbReference type="NCBI Taxonomy" id="1134687"/>
    <lineage>
        <taxon>Bacteria</taxon>
        <taxon>Pseudomonadati</taxon>
        <taxon>Pseudomonadota</taxon>
        <taxon>Gammaproteobacteria</taxon>
        <taxon>Enterobacterales</taxon>
        <taxon>Enterobacteriaceae</taxon>
        <taxon>Klebsiella/Raoultella group</taxon>
        <taxon>Klebsiella</taxon>
    </lineage>
</organism>
<dbReference type="EMBL" id="JCNZ01000007">
    <property type="protein sequence ID" value="EWF91335.1"/>
    <property type="molecule type" value="Genomic_DNA"/>
</dbReference>
<dbReference type="RefSeq" id="WP_050597424.1">
    <property type="nucleotide sequence ID" value="NZ_CP151768.1"/>
</dbReference>
<comment type="caution">
    <text evidence="1">The sequence shown here is derived from an EMBL/GenBank/DDBJ whole genome shotgun (WGS) entry which is preliminary data.</text>
</comment>
<evidence type="ECO:0000313" key="2">
    <source>
        <dbReference type="Proteomes" id="UP000020202"/>
    </source>
</evidence>
<dbReference type="Proteomes" id="UP000020202">
    <property type="component" value="Unassembled WGS sequence"/>
</dbReference>
<name>A0A7H5ADA1_9ENTR</name>
<dbReference type="AlphaFoldDB" id="A0A7H5ADA1"/>
<evidence type="ECO:0000313" key="1">
    <source>
        <dbReference type="EMBL" id="EWF91335.1"/>
    </source>
</evidence>
<gene>
    <name evidence="1" type="ORF">L373_01720</name>
</gene>
<proteinExistence type="predicted"/>
<reference evidence="1 2" key="1">
    <citation type="submission" date="2014-01" db="EMBL/GenBank/DDBJ databases">
        <title>The Genome Sequence of Klebsiella oxytoca MGH 27.</title>
        <authorList>
            <consortium name="The Broad Institute Genomics Platform"/>
            <consortium name="The Broad Institute Genome Sequencing Center for Infectious Disease"/>
            <person name="Murphy C."/>
            <person name="Cosimi L."/>
            <person name="Cerqueira G."/>
            <person name="Feldgarden M."/>
            <person name="Earl A."/>
            <person name="Hung D."/>
            <person name="Onderdonk A.B."/>
            <person name="Ferraro M.J."/>
            <person name="Hooper D."/>
            <person name="Dekker J."/>
            <person name="O'Brien T."/>
            <person name="Huang S."/>
            <person name="Quan V."/>
            <person name="Ernst C."/>
            <person name="Delaney M."/>
            <person name="DuBois A."/>
            <person name="Kim D.S."/>
            <person name="Young S.K."/>
            <person name="Zeng Q."/>
            <person name="Gargeya S."/>
            <person name="Fitzgerald M."/>
            <person name="Abouelleil A."/>
            <person name="Alvarado L."/>
            <person name="Berlin A.M."/>
            <person name="Chapman S.B."/>
            <person name="Gainer-Dewar J."/>
            <person name="Goldberg J."/>
            <person name="Gnerre S."/>
            <person name="Griggs A."/>
            <person name="Gujja S."/>
            <person name="Hansen M."/>
            <person name="Howarth C."/>
            <person name="Imamovic A."/>
            <person name="Ireland A."/>
            <person name="Larimer J."/>
            <person name="McCowan C."/>
            <person name="Murphy C."/>
            <person name="Pearson M."/>
            <person name="Poon T.W."/>
            <person name="Priest M."/>
            <person name="Roberts A."/>
            <person name="Saif S."/>
            <person name="Shea T."/>
            <person name="Sykes S."/>
            <person name="Wortman J."/>
            <person name="Nusbaum C."/>
            <person name="Birren B."/>
        </authorList>
    </citation>
    <scope>NUCLEOTIDE SEQUENCE [LARGE SCALE GENOMIC DNA]</scope>
    <source>
        <strain evidence="1 2">MGH 27</strain>
    </source>
</reference>
<sequence length="229" mass="26503">MSYFEISHAARKVLKGIDESELEKCIDKCLYEAQSYYLQDFRLYDCGSYVTQKLSCFEKAVTALRLSKSSKKREEARYAAQEAGRNLADAFLQMRAGVSEVEAEEVTFSVDEQKFFPTTFSERLSVRINYSWRIDQNADWQHGSITFSYLAKEEPSYFSSVPARKVSAARQAQKRQENLYRDWEYLKAICKESVHKYLKEGRDGSLIPKTFTVKNLNNFGANFWSLTGN</sequence>
<protein>
    <submittedName>
        <fullName evidence="1">Uncharacterized protein</fullName>
    </submittedName>
</protein>
<accession>A0A7H5ADA1</accession>